<feature type="domain" description="Pyruvate phosphate dikinase AMP/ATP-binding" evidence="2">
    <location>
        <begin position="17"/>
        <end position="313"/>
    </location>
</feature>
<sequence>MNDYVLDFNQLDRSSLPLVGGKGANLGEMTKAGFPIPAGFCVTTDAYLTFLKQSEVMDEFFQQLNGVEADQLGEITVLGQSIREHLVSMPVPDDIRTSIVQAWQQTGADQAYAVRSSATAEDLPSASFAGQQDTYLNVRGEEALLHAVRKCWASLFTDRAISYRARNGFDHRAVQLSVVVQRMVFPEVSGIMFTADPITGSRNTVSIDASFGLGEALVSGLVSADLYQVRSGKLSTKTVSRKKLAIFALAEGGTVTKELPEAEQVMQALDDARILELAAIGEKIKRYYGSEQDIEWCFAQGNFYIVQSRPITSLYPLPELSIPPGESPHLLLSFGHQQMMTDAMKPMGLSVLRTLFPFGKTGIREMNEHTTAVGGRVYVDITKLLTLKQARVILPKVLSNIDEMMGLGVAEIVKQESFVQHLPSAPGVRKGVIGFIRPVLLKVLRKLLYAPVSDAHPEVNAYIEASIHKGENQLSRVYGPERIVRIQEHIGSLLLTIFPQLIPYPLAGIVSSRLVNALSMKWLGDSEVIHVLNRGLSGNITSEMGLMIGDLADAARPYPQVTDLILHGDPLLFREKLQQVEGGSVFGEQWDRFMKLYGMRCPGEIDITRPRWCEDPSTLLPSIGSHMRSMEPGEHRAKFAEGALQAEAAANDLLNRLRAQPFGRLKAKLMSRLVSVFRGLMGLREHPKYLMMQHFYLVRKGLLNEGNSLVKKGVLQRADDVFYLSLDELLKLAEGERPSGVAALLEQRMEELKRFRGMKPPRLMTSEGEIVIGRRKLQDAPEGAFVGTPVSAGVIEGIARVVLRPEEAKLNKGEIMIAPFTDPGWTPLFHSAVGLVMEVGGLMTHGAVVAREYGLPAVVGIDGATTLIRDGDRIRLDGTRGYVLVLERNDFMKLD</sequence>
<evidence type="ECO:0000259" key="1">
    <source>
        <dbReference type="Pfam" id="PF00391"/>
    </source>
</evidence>
<comment type="caution">
    <text evidence="3">The sequence shown here is derived from an EMBL/GenBank/DDBJ whole genome shotgun (WGS) entry which is preliminary data.</text>
</comment>
<proteinExistence type="predicted"/>
<protein>
    <submittedName>
        <fullName evidence="3">Phosphoenolpyruvate synthase</fullName>
    </submittedName>
</protein>
<dbReference type="NCBIfam" id="NF004878">
    <property type="entry name" value="PRK06241.1-3"/>
    <property type="match status" value="1"/>
</dbReference>
<dbReference type="SUPFAM" id="SSF56059">
    <property type="entry name" value="Glutathione synthetase ATP-binding domain-like"/>
    <property type="match status" value="1"/>
</dbReference>
<evidence type="ECO:0000313" key="4">
    <source>
        <dbReference type="Proteomes" id="UP001260980"/>
    </source>
</evidence>
<dbReference type="EMBL" id="JAWCUD010000002">
    <property type="protein sequence ID" value="MDU0201032.1"/>
    <property type="molecule type" value="Genomic_DNA"/>
</dbReference>
<dbReference type="Gene3D" id="3.30.470.20">
    <property type="entry name" value="ATP-grasp fold, B domain"/>
    <property type="match status" value="1"/>
</dbReference>
<dbReference type="InterPro" id="IPR036637">
    <property type="entry name" value="Phosphohistidine_dom_sf"/>
</dbReference>
<keyword evidence="4" id="KW-1185">Reference proteome</keyword>
<dbReference type="NCBIfam" id="NF004877">
    <property type="entry name" value="PRK06241.1-2"/>
    <property type="match status" value="1"/>
</dbReference>
<dbReference type="RefSeq" id="WP_315950700.1">
    <property type="nucleotide sequence ID" value="NZ_JAWCUD010000002.1"/>
</dbReference>
<reference evidence="3 4" key="1">
    <citation type="submission" date="2023-10" db="EMBL/GenBank/DDBJ databases">
        <title>Paenibacillus strain PFR10 Genome sequencing and assembly.</title>
        <authorList>
            <person name="Kim I."/>
        </authorList>
    </citation>
    <scope>NUCLEOTIDE SEQUENCE [LARGE SCALE GENOMIC DNA]</scope>
    <source>
        <strain evidence="3 4">PFR10</strain>
    </source>
</reference>
<dbReference type="Pfam" id="PF01326">
    <property type="entry name" value="PPDK_N"/>
    <property type="match status" value="1"/>
</dbReference>
<dbReference type="Pfam" id="PF00391">
    <property type="entry name" value="PEP-utilizers"/>
    <property type="match status" value="1"/>
</dbReference>
<dbReference type="Proteomes" id="UP001260980">
    <property type="component" value="Unassembled WGS sequence"/>
</dbReference>
<evidence type="ECO:0000313" key="3">
    <source>
        <dbReference type="EMBL" id="MDU0201032.1"/>
    </source>
</evidence>
<evidence type="ECO:0000259" key="2">
    <source>
        <dbReference type="Pfam" id="PF01326"/>
    </source>
</evidence>
<dbReference type="InterPro" id="IPR002192">
    <property type="entry name" value="PPDK_AMP/ATP-bd"/>
</dbReference>
<dbReference type="InterPro" id="IPR051549">
    <property type="entry name" value="PEP_Utilizing_Enz"/>
</dbReference>
<feature type="domain" description="PEP-utilising enzyme mobile" evidence="1">
    <location>
        <begin position="811"/>
        <end position="881"/>
    </location>
</feature>
<dbReference type="Gene3D" id="3.50.30.10">
    <property type="entry name" value="Phosphohistidine domain"/>
    <property type="match status" value="1"/>
</dbReference>
<accession>A0ABU3R9S7</accession>
<dbReference type="InterPro" id="IPR008279">
    <property type="entry name" value="PEP-util_enz_mobile_dom"/>
</dbReference>
<dbReference type="PANTHER" id="PTHR43615:SF1">
    <property type="entry name" value="PPDK_N DOMAIN-CONTAINING PROTEIN"/>
    <property type="match status" value="1"/>
</dbReference>
<name>A0ABU3R9S7_9BACL</name>
<dbReference type="Gene3D" id="3.30.1490.20">
    <property type="entry name" value="ATP-grasp fold, A domain"/>
    <property type="match status" value="1"/>
</dbReference>
<dbReference type="InterPro" id="IPR013815">
    <property type="entry name" value="ATP_grasp_subdomain_1"/>
</dbReference>
<dbReference type="PANTHER" id="PTHR43615">
    <property type="entry name" value="PHOSPHOENOLPYRUVATE SYNTHASE-RELATED"/>
    <property type="match status" value="1"/>
</dbReference>
<dbReference type="SUPFAM" id="SSF52009">
    <property type="entry name" value="Phosphohistidine domain"/>
    <property type="match status" value="1"/>
</dbReference>
<gene>
    <name evidence="3" type="ORF">RQP52_08030</name>
</gene>
<organism evidence="3 4">
    <name type="scientific">Paenibacillus violae</name>
    <dbReference type="NCBI Taxonomy" id="3077234"/>
    <lineage>
        <taxon>Bacteria</taxon>
        <taxon>Bacillati</taxon>
        <taxon>Bacillota</taxon>
        <taxon>Bacilli</taxon>
        <taxon>Bacillales</taxon>
        <taxon>Paenibacillaceae</taxon>
        <taxon>Paenibacillus</taxon>
    </lineage>
</organism>